<protein>
    <submittedName>
        <fullName evidence="4">SgcJ/EcaC family oxidoreductase</fullName>
    </submittedName>
</protein>
<dbReference type="NCBIfam" id="TIGR02246">
    <property type="entry name" value="SgcJ/EcaC family oxidoreductase"/>
    <property type="match status" value="1"/>
</dbReference>
<dbReference type="AlphaFoldDB" id="A0A975G4I1"/>
<evidence type="ECO:0000313" key="4">
    <source>
        <dbReference type="EMBL" id="QUD89891.1"/>
    </source>
</evidence>
<dbReference type="Proteomes" id="UP000676409">
    <property type="component" value="Chromosome"/>
</dbReference>
<dbReference type="InterPro" id="IPR032710">
    <property type="entry name" value="NTF2-like_dom_sf"/>
</dbReference>
<name>A0A975G4I1_9CAUL</name>
<evidence type="ECO:0000256" key="1">
    <source>
        <dbReference type="SAM" id="MobiDB-lite"/>
    </source>
</evidence>
<keyword evidence="2" id="KW-0732">Signal</keyword>
<dbReference type="InterPro" id="IPR037401">
    <property type="entry name" value="SnoaL-like"/>
</dbReference>
<dbReference type="Gene3D" id="3.10.450.50">
    <property type="match status" value="1"/>
</dbReference>
<dbReference type="RefSeq" id="WP_211939942.1">
    <property type="nucleotide sequence ID" value="NZ_CP073078.1"/>
</dbReference>
<dbReference type="EMBL" id="CP073078">
    <property type="protein sequence ID" value="QUD89891.1"/>
    <property type="molecule type" value="Genomic_DNA"/>
</dbReference>
<proteinExistence type="predicted"/>
<accession>A0A975G4I1</accession>
<organism evidence="4 5">
    <name type="scientific">Phenylobacterium montanum</name>
    <dbReference type="NCBI Taxonomy" id="2823693"/>
    <lineage>
        <taxon>Bacteria</taxon>
        <taxon>Pseudomonadati</taxon>
        <taxon>Pseudomonadota</taxon>
        <taxon>Alphaproteobacteria</taxon>
        <taxon>Caulobacterales</taxon>
        <taxon>Caulobacteraceae</taxon>
        <taxon>Phenylobacterium</taxon>
    </lineage>
</organism>
<dbReference type="KEGG" id="caul:KCG34_08515"/>
<dbReference type="SUPFAM" id="SSF54427">
    <property type="entry name" value="NTF2-like"/>
    <property type="match status" value="1"/>
</dbReference>
<keyword evidence="5" id="KW-1185">Reference proteome</keyword>
<feature type="domain" description="SnoaL-like" evidence="3">
    <location>
        <begin position="59"/>
        <end position="181"/>
    </location>
</feature>
<feature type="region of interest" description="Disordered" evidence="1">
    <location>
        <begin position="27"/>
        <end position="54"/>
    </location>
</feature>
<evidence type="ECO:0000313" key="5">
    <source>
        <dbReference type="Proteomes" id="UP000676409"/>
    </source>
</evidence>
<sequence length="194" mass="20214">MRGGWLAMAAGAAMALAAGWAAAQGTPAPAASGTAQAAKPAAAAPKGPSASGPSDRAQIQALLKAYNKAFNAKDADGVMAAYAKKGLFVFDVSPPREHVGWDDYKKDWTEMFAAFPGPLTNTISEQTLNIVGPVAWGHNVQDTSFTAKDGSKTEVTVRVTDVFRKTGGAWRIVEEHVSVPVDLATGKADLMSKP</sequence>
<dbReference type="InterPro" id="IPR011944">
    <property type="entry name" value="Steroid_delta5-4_isomerase"/>
</dbReference>
<gene>
    <name evidence="4" type="ORF">KCG34_08515</name>
</gene>
<evidence type="ECO:0000256" key="2">
    <source>
        <dbReference type="SAM" id="SignalP"/>
    </source>
</evidence>
<feature type="signal peptide" evidence="2">
    <location>
        <begin position="1"/>
        <end position="23"/>
    </location>
</feature>
<reference evidence="4" key="1">
    <citation type="submission" date="2021-04" db="EMBL/GenBank/DDBJ databases">
        <title>The complete genome sequence of Caulobacter sp. S6.</title>
        <authorList>
            <person name="Tang Y."/>
            <person name="Ouyang W."/>
            <person name="Liu Q."/>
            <person name="Huang B."/>
            <person name="Guo Z."/>
            <person name="Lei P."/>
        </authorList>
    </citation>
    <scope>NUCLEOTIDE SEQUENCE</scope>
    <source>
        <strain evidence="4">S6</strain>
    </source>
</reference>
<evidence type="ECO:0000259" key="3">
    <source>
        <dbReference type="Pfam" id="PF13474"/>
    </source>
</evidence>
<dbReference type="Pfam" id="PF13474">
    <property type="entry name" value="SnoaL_3"/>
    <property type="match status" value="1"/>
</dbReference>
<dbReference type="CDD" id="cd00531">
    <property type="entry name" value="NTF2_like"/>
    <property type="match status" value="1"/>
</dbReference>
<feature type="chain" id="PRO_5036893541" evidence="2">
    <location>
        <begin position="24"/>
        <end position="194"/>
    </location>
</feature>